<reference evidence="1 2" key="1">
    <citation type="journal article" date="2018" name="Nat. Biotechnol.">
        <title>A standardized bacterial taxonomy based on genome phylogeny substantially revises the tree of life.</title>
        <authorList>
            <person name="Parks D.H."/>
            <person name="Chuvochina M."/>
            <person name="Waite D.W."/>
            <person name="Rinke C."/>
            <person name="Skarshewski A."/>
            <person name="Chaumeil P.A."/>
            <person name="Hugenholtz P."/>
        </authorList>
    </citation>
    <scope>NUCLEOTIDE SEQUENCE [LARGE SCALE GENOMIC DNA]</scope>
    <source>
        <strain evidence="1">UBA8733</strain>
    </source>
</reference>
<dbReference type="EMBL" id="DMAN01000300">
    <property type="protein sequence ID" value="HAE28166.1"/>
    <property type="molecule type" value="Genomic_DNA"/>
</dbReference>
<dbReference type="AlphaFoldDB" id="A0A3B9H136"/>
<gene>
    <name evidence="1" type="ORF">DCG58_13465</name>
</gene>
<dbReference type="Proteomes" id="UP000259610">
    <property type="component" value="Unassembled WGS sequence"/>
</dbReference>
<evidence type="ECO:0000313" key="2">
    <source>
        <dbReference type="Proteomes" id="UP000259610"/>
    </source>
</evidence>
<dbReference type="RefSeq" id="WP_272989845.1">
    <property type="nucleotide sequence ID" value="NZ_CALCOC010000311.1"/>
</dbReference>
<accession>A0A3B9H136</accession>
<evidence type="ECO:0000313" key="1">
    <source>
        <dbReference type="EMBL" id="HAE28166.1"/>
    </source>
</evidence>
<comment type="caution">
    <text evidence="1">The sequence shown here is derived from an EMBL/GenBank/DDBJ whole genome shotgun (WGS) entry which is preliminary data.</text>
</comment>
<sequence length="113" mass="12393">MISVFQAYLRKRLRRWLGVDGIEQRSAAANHLANTAIQRLGALQDGAADVSFRGNTQIIVITRLRGGMVQIYDLNTGTPDEIHQRAGAILGPAWPRSVIDAPPGFVRFARARG</sequence>
<name>A0A3B9H136_9PROT</name>
<proteinExistence type="predicted"/>
<protein>
    <submittedName>
        <fullName evidence="1">Uncharacterized protein</fullName>
    </submittedName>
</protein>
<organism evidence="1 2">
    <name type="scientific">Hyphomonas adhaerens</name>
    <dbReference type="NCBI Taxonomy" id="81029"/>
    <lineage>
        <taxon>Bacteria</taxon>
        <taxon>Pseudomonadati</taxon>
        <taxon>Pseudomonadota</taxon>
        <taxon>Alphaproteobacteria</taxon>
        <taxon>Hyphomonadales</taxon>
        <taxon>Hyphomonadaceae</taxon>
        <taxon>Hyphomonas</taxon>
    </lineage>
</organism>